<gene>
    <name evidence="7" type="ORF">O6P43_012196</name>
</gene>
<accession>A0AAD7M174</accession>
<evidence type="ECO:0000313" key="8">
    <source>
        <dbReference type="Proteomes" id="UP001163823"/>
    </source>
</evidence>
<evidence type="ECO:0000313" key="7">
    <source>
        <dbReference type="EMBL" id="KAJ7968032.1"/>
    </source>
</evidence>
<dbReference type="CDD" id="cd10017">
    <property type="entry name" value="B3_DNA"/>
    <property type="match status" value="1"/>
</dbReference>
<dbReference type="InterPro" id="IPR015300">
    <property type="entry name" value="DNA-bd_pseudobarrel_sf"/>
</dbReference>
<dbReference type="KEGG" id="qsa:O6P43_012196"/>
<sequence length="126" mass="15016">MSRSSLLFDKKLSKTDVEHRLSFSSSVQREYLRIEEGQNCIDFLAKYGDDETERKFRCKIRNKVNEKYNKPVISKGWRQIVKEKGLKEGDKLLFYKVEADQSVNFKFVVERKIMTLFGKEIWDPVR</sequence>
<dbReference type="GO" id="GO:0005634">
    <property type="term" value="C:nucleus"/>
    <property type="evidence" value="ECO:0007669"/>
    <property type="project" value="UniProtKB-SubCell"/>
</dbReference>
<feature type="domain" description="TF-B3" evidence="6">
    <location>
        <begin position="10"/>
        <end position="103"/>
    </location>
</feature>
<keyword evidence="8" id="KW-1185">Reference proteome</keyword>
<evidence type="ECO:0000256" key="5">
    <source>
        <dbReference type="ARBA" id="ARBA00023242"/>
    </source>
</evidence>
<comment type="caution">
    <text evidence="7">The sequence shown here is derived from an EMBL/GenBank/DDBJ whole genome shotgun (WGS) entry which is preliminary data.</text>
</comment>
<keyword evidence="2" id="KW-0805">Transcription regulation</keyword>
<dbReference type="AlphaFoldDB" id="A0AAD7M174"/>
<keyword evidence="4" id="KW-0804">Transcription</keyword>
<dbReference type="Pfam" id="PF02362">
    <property type="entry name" value="B3"/>
    <property type="match status" value="1"/>
</dbReference>
<dbReference type="Proteomes" id="UP001163823">
    <property type="component" value="Chromosome 5"/>
</dbReference>
<dbReference type="SUPFAM" id="SSF101936">
    <property type="entry name" value="DNA-binding pseudobarrel domain"/>
    <property type="match status" value="1"/>
</dbReference>
<dbReference type="GO" id="GO:0003677">
    <property type="term" value="F:DNA binding"/>
    <property type="evidence" value="ECO:0007669"/>
    <property type="project" value="UniProtKB-KW"/>
</dbReference>
<dbReference type="EMBL" id="JARAOO010000005">
    <property type="protein sequence ID" value="KAJ7968032.1"/>
    <property type="molecule type" value="Genomic_DNA"/>
</dbReference>
<dbReference type="Gene3D" id="2.40.330.10">
    <property type="entry name" value="DNA-binding pseudobarrel domain"/>
    <property type="match status" value="1"/>
</dbReference>
<organism evidence="7 8">
    <name type="scientific">Quillaja saponaria</name>
    <name type="common">Soap bark tree</name>
    <dbReference type="NCBI Taxonomy" id="32244"/>
    <lineage>
        <taxon>Eukaryota</taxon>
        <taxon>Viridiplantae</taxon>
        <taxon>Streptophyta</taxon>
        <taxon>Embryophyta</taxon>
        <taxon>Tracheophyta</taxon>
        <taxon>Spermatophyta</taxon>
        <taxon>Magnoliopsida</taxon>
        <taxon>eudicotyledons</taxon>
        <taxon>Gunneridae</taxon>
        <taxon>Pentapetalae</taxon>
        <taxon>rosids</taxon>
        <taxon>fabids</taxon>
        <taxon>Fabales</taxon>
        <taxon>Quillajaceae</taxon>
        <taxon>Quillaja</taxon>
    </lineage>
</organism>
<dbReference type="InterPro" id="IPR003340">
    <property type="entry name" value="B3_DNA-bd"/>
</dbReference>
<evidence type="ECO:0000256" key="2">
    <source>
        <dbReference type="ARBA" id="ARBA00023015"/>
    </source>
</evidence>
<name>A0AAD7M174_QUISA</name>
<evidence type="ECO:0000259" key="6">
    <source>
        <dbReference type="Pfam" id="PF02362"/>
    </source>
</evidence>
<protein>
    <submittedName>
        <fullName evidence="7">B3 domain-containing protein</fullName>
    </submittedName>
</protein>
<keyword evidence="5" id="KW-0539">Nucleus</keyword>
<comment type="subcellular location">
    <subcellularLocation>
        <location evidence="1">Nucleus</location>
    </subcellularLocation>
</comment>
<keyword evidence="3" id="KW-0238">DNA-binding</keyword>
<reference evidence="7" key="1">
    <citation type="journal article" date="2023" name="Science">
        <title>Elucidation of the pathway for biosynthesis of saponin adjuvants from the soapbark tree.</title>
        <authorList>
            <person name="Reed J."/>
            <person name="Orme A."/>
            <person name="El-Demerdash A."/>
            <person name="Owen C."/>
            <person name="Martin L.B.B."/>
            <person name="Misra R.C."/>
            <person name="Kikuchi S."/>
            <person name="Rejzek M."/>
            <person name="Martin A.C."/>
            <person name="Harkess A."/>
            <person name="Leebens-Mack J."/>
            <person name="Louveau T."/>
            <person name="Stephenson M.J."/>
            <person name="Osbourn A."/>
        </authorList>
    </citation>
    <scope>NUCLEOTIDE SEQUENCE</scope>
    <source>
        <strain evidence="7">S10</strain>
    </source>
</reference>
<evidence type="ECO:0000256" key="1">
    <source>
        <dbReference type="ARBA" id="ARBA00004123"/>
    </source>
</evidence>
<evidence type="ECO:0000256" key="3">
    <source>
        <dbReference type="ARBA" id="ARBA00023125"/>
    </source>
</evidence>
<proteinExistence type="predicted"/>
<evidence type="ECO:0000256" key="4">
    <source>
        <dbReference type="ARBA" id="ARBA00023163"/>
    </source>
</evidence>